<keyword evidence="6" id="KW-0460">Magnesium</keyword>
<evidence type="ECO:0000313" key="13">
    <source>
        <dbReference type="Proteomes" id="UP000789706"/>
    </source>
</evidence>
<dbReference type="GO" id="GO:0008408">
    <property type="term" value="F:3'-5' exonuclease activity"/>
    <property type="evidence" value="ECO:0007669"/>
    <property type="project" value="InterPro"/>
</dbReference>
<organism evidence="12 13">
    <name type="scientific">Diversispora eburnea</name>
    <dbReference type="NCBI Taxonomy" id="1213867"/>
    <lineage>
        <taxon>Eukaryota</taxon>
        <taxon>Fungi</taxon>
        <taxon>Fungi incertae sedis</taxon>
        <taxon>Mucoromycota</taxon>
        <taxon>Glomeromycotina</taxon>
        <taxon>Glomeromycetes</taxon>
        <taxon>Diversisporales</taxon>
        <taxon>Diversisporaceae</taxon>
        <taxon>Diversispora</taxon>
    </lineage>
</organism>
<dbReference type="AlphaFoldDB" id="A0A9N9AJP4"/>
<evidence type="ECO:0000256" key="2">
    <source>
        <dbReference type="ARBA" id="ARBA00022722"/>
    </source>
</evidence>
<feature type="compositionally biased region" description="Basic and acidic residues" evidence="10">
    <location>
        <begin position="326"/>
        <end position="339"/>
    </location>
</feature>
<proteinExistence type="predicted"/>
<dbReference type="GO" id="GO:0046872">
    <property type="term" value="F:metal ion binding"/>
    <property type="evidence" value="ECO:0007669"/>
    <property type="project" value="UniProtKB-KW"/>
</dbReference>
<accession>A0A9N9AJP4</accession>
<evidence type="ECO:0000256" key="7">
    <source>
        <dbReference type="ARBA" id="ARBA00023242"/>
    </source>
</evidence>
<evidence type="ECO:0000256" key="3">
    <source>
        <dbReference type="ARBA" id="ARBA00022723"/>
    </source>
</evidence>
<evidence type="ECO:0000256" key="1">
    <source>
        <dbReference type="ARBA" id="ARBA00004123"/>
    </source>
</evidence>
<dbReference type="Proteomes" id="UP000789706">
    <property type="component" value="Unassembled WGS sequence"/>
</dbReference>
<keyword evidence="7" id="KW-0539">Nucleus</keyword>
<keyword evidence="4" id="KW-0378">Hydrolase</keyword>
<feature type="domain" description="3'-5' exonuclease" evidence="11">
    <location>
        <begin position="40"/>
        <end position="225"/>
    </location>
</feature>
<evidence type="ECO:0000256" key="10">
    <source>
        <dbReference type="SAM" id="MobiDB-lite"/>
    </source>
</evidence>
<dbReference type="GO" id="GO:0003676">
    <property type="term" value="F:nucleic acid binding"/>
    <property type="evidence" value="ECO:0007669"/>
    <property type="project" value="InterPro"/>
</dbReference>
<sequence>MYNEISSNNYATTTNTTKCVTSIIELLDREKIPKVRLNPPVYQLSTKSFADTCLKILNSKPSWHPGHVGFDTETTVYRRTCPRVVSMIQIATREICFLFQVFRITQGDAKKFPKLLQQFLDDKKILKVGVNAKHDADWLNSSYKITCKGIVNIEDIAKDRGYSARSLSELTAMFGDTGLVLKKTKKILKWNFDDSKLDPELVLYASSDAFAGIQVYENILADKMNYNYLNYEKLHPMTRIAEENEMYEILLQNYPKGKSHKQSLLIRDLESKYERWIKTKPKSLDRHKEVVKTIETFISNGRLIAVQAVQEANEKKTLESSSTNTEVDKSDKSSEKLDKSDKLTDKLTDKLDKSDKLTDKLDKSDKLTDKLDKSDKLADKLDKSNKSERLLKIPGFSLVTILASSFADKSLPSKGLSPEDCAFLKEISSYILKAIRKESLVKSYINNGKNKSIDTKNEAVIFERINELVRKNVLKLGEKQNTVLCDSRWLEELENGYDKFILENKELEGNKSSDELINETNVIVESSKFSNTETGMNLTSDQSSGDNLIVNL</sequence>
<dbReference type="EMBL" id="CAJVPK010000622">
    <property type="protein sequence ID" value="CAG8532984.1"/>
    <property type="molecule type" value="Genomic_DNA"/>
</dbReference>
<evidence type="ECO:0000256" key="4">
    <source>
        <dbReference type="ARBA" id="ARBA00022801"/>
    </source>
</evidence>
<evidence type="ECO:0000256" key="8">
    <source>
        <dbReference type="ARBA" id="ARBA00040531"/>
    </source>
</evidence>
<evidence type="ECO:0000259" key="11">
    <source>
        <dbReference type="SMART" id="SM00474"/>
    </source>
</evidence>
<evidence type="ECO:0000256" key="9">
    <source>
        <dbReference type="ARBA" id="ARBA00042761"/>
    </source>
</evidence>
<comment type="caution">
    <text evidence="12">The sequence shown here is derived from an EMBL/GenBank/DDBJ whole genome shotgun (WGS) entry which is preliminary data.</text>
</comment>
<dbReference type="GO" id="GO:0006139">
    <property type="term" value="P:nucleobase-containing compound metabolic process"/>
    <property type="evidence" value="ECO:0007669"/>
    <property type="project" value="InterPro"/>
</dbReference>
<dbReference type="PANTHER" id="PTHR13620">
    <property type="entry name" value="3-5 EXONUCLEASE"/>
    <property type="match status" value="1"/>
</dbReference>
<name>A0A9N9AJP4_9GLOM</name>
<evidence type="ECO:0000256" key="6">
    <source>
        <dbReference type="ARBA" id="ARBA00022842"/>
    </source>
</evidence>
<dbReference type="InterPro" id="IPR002562">
    <property type="entry name" value="3'-5'_exonuclease_dom"/>
</dbReference>
<comment type="subcellular location">
    <subcellularLocation>
        <location evidence="1">Nucleus</location>
    </subcellularLocation>
</comment>
<keyword evidence="2" id="KW-0540">Nuclease</keyword>
<dbReference type="Pfam" id="PF01612">
    <property type="entry name" value="DNA_pol_A_exo1"/>
    <property type="match status" value="1"/>
</dbReference>
<dbReference type="InterPro" id="IPR012337">
    <property type="entry name" value="RNaseH-like_sf"/>
</dbReference>
<dbReference type="PANTHER" id="PTHR13620:SF109">
    <property type="entry name" value="3'-5' EXONUCLEASE"/>
    <property type="match status" value="1"/>
</dbReference>
<feature type="region of interest" description="Disordered" evidence="10">
    <location>
        <begin position="532"/>
        <end position="552"/>
    </location>
</feature>
<dbReference type="SMART" id="SM00474">
    <property type="entry name" value="35EXOc"/>
    <property type="match status" value="1"/>
</dbReference>
<keyword evidence="13" id="KW-1185">Reference proteome</keyword>
<dbReference type="InterPro" id="IPR051132">
    <property type="entry name" value="3-5_Exonuclease_domain"/>
</dbReference>
<evidence type="ECO:0000313" key="12">
    <source>
        <dbReference type="EMBL" id="CAG8532984.1"/>
    </source>
</evidence>
<feature type="region of interest" description="Disordered" evidence="10">
    <location>
        <begin position="314"/>
        <end position="339"/>
    </location>
</feature>
<keyword evidence="5" id="KW-0269">Exonuclease</keyword>
<gene>
    <name evidence="12" type="ORF">DEBURN_LOCUS6233</name>
</gene>
<feature type="compositionally biased region" description="Polar residues" evidence="10">
    <location>
        <begin position="532"/>
        <end position="546"/>
    </location>
</feature>
<dbReference type="Gene3D" id="3.30.420.10">
    <property type="entry name" value="Ribonuclease H-like superfamily/Ribonuclease H"/>
    <property type="match status" value="1"/>
</dbReference>
<dbReference type="GO" id="GO:0005634">
    <property type="term" value="C:nucleus"/>
    <property type="evidence" value="ECO:0007669"/>
    <property type="project" value="UniProtKB-SubCell"/>
</dbReference>
<reference evidence="12" key="1">
    <citation type="submission" date="2021-06" db="EMBL/GenBank/DDBJ databases">
        <authorList>
            <person name="Kallberg Y."/>
            <person name="Tangrot J."/>
            <person name="Rosling A."/>
        </authorList>
    </citation>
    <scope>NUCLEOTIDE SEQUENCE</scope>
    <source>
        <strain evidence="12">AZ414A</strain>
    </source>
</reference>
<protein>
    <recommendedName>
        <fullName evidence="8">3'-5' exonuclease</fullName>
    </recommendedName>
    <alternativeName>
        <fullName evidence="9">Werner Syndrome-like exonuclease</fullName>
    </alternativeName>
</protein>
<dbReference type="OrthoDB" id="1920326at2759"/>
<keyword evidence="3" id="KW-0479">Metal-binding</keyword>
<evidence type="ECO:0000256" key="5">
    <source>
        <dbReference type="ARBA" id="ARBA00022839"/>
    </source>
</evidence>
<dbReference type="SUPFAM" id="SSF53098">
    <property type="entry name" value="Ribonuclease H-like"/>
    <property type="match status" value="1"/>
</dbReference>
<dbReference type="CDD" id="cd06141">
    <property type="entry name" value="WRN_exo"/>
    <property type="match status" value="1"/>
</dbReference>
<dbReference type="InterPro" id="IPR036397">
    <property type="entry name" value="RNaseH_sf"/>
</dbReference>